<sequence>MTTTQKLTAEILTRLKESEHNDVQSLLEKHQNAIRPLEMKTFYKDGEKKTATLDIENATHATAIALYQHL</sequence>
<evidence type="ECO:0000313" key="1">
    <source>
        <dbReference type="EMBL" id="KAK3937822.1"/>
    </source>
</evidence>
<gene>
    <name evidence="1" type="ORF">QBC46DRAFT_344195</name>
</gene>
<dbReference type="Proteomes" id="UP001303473">
    <property type="component" value="Unassembled WGS sequence"/>
</dbReference>
<keyword evidence="2" id="KW-1185">Reference proteome</keyword>
<protein>
    <submittedName>
        <fullName evidence="1">Uncharacterized protein</fullName>
    </submittedName>
</protein>
<name>A0AAN6N268_9PEZI</name>
<dbReference type="EMBL" id="MU853844">
    <property type="protein sequence ID" value="KAK3937822.1"/>
    <property type="molecule type" value="Genomic_DNA"/>
</dbReference>
<proteinExistence type="predicted"/>
<reference evidence="2" key="1">
    <citation type="journal article" date="2023" name="Mol. Phylogenet. Evol.">
        <title>Genome-scale phylogeny and comparative genomics of the fungal order Sordariales.</title>
        <authorList>
            <person name="Hensen N."/>
            <person name="Bonometti L."/>
            <person name="Westerberg I."/>
            <person name="Brannstrom I.O."/>
            <person name="Guillou S."/>
            <person name="Cros-Aarteil S."/>
            <person name="Calhoun S."/>
            <person name="Haridas S."/>
            <person name="Kuo A."/>
            <person name="Mondo S."/>
            <person name="Pangilinan J."/>
            <person name="Riley R."/>
            <person name="LaButti K."/>
            <person name="Andreopoulos B."/>
            <person name="Lipzen A."/>
            <person name="Chen C."/>
            <person name="Yan M."/>
            <person name="Daum C."/>
            <person name="Ng V."/>
            <person name="Clum A."/>
            <person name="Steindorff A."/>
            <person name="Ohm R.A."/>
            <person name="Martin F."/>
            <person name="Silar P."/>
            <person name="Natvig D.O."/>
            <person name="Lalanne C."/>
            <person name="Gautier V."/>
            <person name="Ament-Velasquez S.L."/>
            <person name="Kruys A."/>
            <person name="Hutchinson M.I."/>
            <person name="Powell A.J."/>
            <person name="Barry K."/>
            <person name="Miller A.N."/>
            <person name="Grigoriev I.V."/>
            <person name="Debuchy R."/>
            <person name="Gladieux P."/>
            <person name="Hiltunen Thoren M."/>
            <person name="Johannesson H."/>
        </authorList>
    </citation>
    <scope>NUCLEOTIDE SEQUENCE [LARGE SCALE GENOMIC DNA]</scope>
    <source>
        <strain evidence="2">CBS 340.73</strain>
    </source>
</reference>
<organism evidence="1 2">
    <name type="scientific">Diplogelasinospora grovesii</name>
    <dbReference type="NCBI Taxonomy" id="303347"/>
    <lineage>
        <taxon>Eukaryota</taxon>
        <taxon>Fungi</taxon>
        <taxon>Dikarya</taxon>
        <taxon>Ascomycota</taxon>
        <taxon>Pezizomycotina</taxon>
        <taxon>Sordariomycetes</taxon>
        <taxon>Sordariomycetidae</taxon>
        <taxon>Sordariales</taxon>
        <taxon>Diplogelasinosporaceae</taxon>
        <taxon>Diplogelasinospora</taxon>
    </lineage>
</organism>
<evidence type="ECO:0000313" key="2">
    <source>
        <dbReference type="Proteomes" id="UP001303473"/>
    </source>
</evidence>
<accession>A0AAN6N268</accession>
<dbReference type="AlphaFoldDB" id="A0AAN6N268"/>
<comment type="caution">
    <text evidence="1">The sequence shown here is derived from an EMBL/GenBank/DDBJ whole genome shotgun (WGS) entry which is preliminary data.</text>
</comment>